<dbReference type="EMBL" id="BBYR01000032">
    <property type="protein sequence ID" value="GAP36166.1"/>
    <property type="molecule type" value="Genomic_DNA"/>
</dbReference>
<feature type="transmembrane region" description="Helical" evidence="6">
    <location>
        <begin position="80"/>
        <end position="103"/>
    </location>
</feature>
<dbReference type="AlphaFoldDB" id="A0A0K8P0L6"/>
<protein>
    <recommendedName>
        <fullName evidence="9">AI-2E family transporter</fullName>
    </recommendedName>
</protein>
<dbReference type="PANTHER" id="PTHR21716:SF62">
    <property type="entry name" value="TRANSPORT PROTEIN YDBI-RELATED"/>
    <property type="match status" value="1"/>
</dbReference>
<dbReference type="STRING" id="1547922.ISF6_2006"/>
<evidence type="ECO:0000256" key="2">
    <source>
        <dbReference type="ARBA" id="ARBA00009773"/>
    </source>
</evidence>
<proteinExistence type="inferred from homology"/>
<dbReference type="GO" id="GO:0055085">
    <property type="term" value="P:transmembrane transport"/>
    <property type="evidence" value="ECO:0007669"/>
    <property type="project" value="TreeGrafter"/>
</dbReference>
<dbReference type="PANTHER" id="PTHR21716">
    <property type="entry name" value="TRANSMEMBRANE PROTEIN"/>
    <property type="match status" value="1"/>
</dbReference>
<name>A0A0K8P0L6_PISS1</name>
<dbReference type="Proteomes" id="UP000037660">
    <property type="component" value="Unassembled WGS sequence"/>
</dbReference>
<dbReference type="RefSeq" id="WP_054020172.1">
    <property type="nucleotide sequence ID" value="NZ_BBYR01000032.1"/>
</dbReference>
<organism evidence="7 8">
    <name type="scientific">Piscinibacter sakaiensis</name>
    <name type="common">Ideonella sakaiensis</name>
    <dbReference type="NCBI Taxonomy" id="1547922"/>
    <lineage>
        <taxon>Bacteria</taxon>
        <taxon>Pseudomonadati</taxon>
        <taxon>Pseudomonadota</taxon>
        <taxon>Betaproteobacteria</taxon>
        <taxon>Burkholderiales</taxon>
        <taxon>Sphaerotilaceae</taxon>
        <taxon>Piscinibacter</taxon>
    </lineage>
</organism>
<comment type="subcellular location">
    <subcellularLocation>
        <location evidence="1">Membrane</location>
        <topology evidence="1">Multi-pass membrane protein</topology>
    </subcellularLocation>
</comment>
<feature type="transmembrane region" description="Helical" evidence="6">
    <location>
        <begin position="276"/>
        <end position="297"/>
    </location>
</feature>
<comment type="similarity">
    <text evidence="2">Belongs to the autoinducer-2 exporter (AI-2E) (TC 2.A.86) family.</text>
</comment>
<feature type="transmembrane region" description="Helical" evidence="6">
    <location>
        <begin position="247"/>
        <end position="269"/>
    </location>
</feature>
<reference evidence="8" key="1">
    <citation type="submission" date="2015-07" db="EMBL/GenBank/DDBJ databases">
        <title>Discovery of a poly(ethylene terephthalate assimilation.</title>
        <authorList>
            <person name="Yoshida S."/>
            <person name="Hiraga K."/>
            <person name="Takehana T."/>
            <person name="Taniguchi I."/>
            <person name="Yamaji H."/>
            <person name="Maeda Y."/>
            <person name="Toyohara K."/>
            <person name="Miyamoto K."/>
            <person name="Kimura Y."/>
            <person name="Oda K."/>
        </authorList>
    </citation>
    <scope>NUCLEOTIDE SEQUENCE [LARGE SCALE GENOMIC DNA]</scope>
    <source>
        <strain evidence="8">NBRC 110686 / TISTR 2288 / 201-F6</strain>
    </source>
</reference>
<keyword evidence="3 6" id="KW-0812">Transmembrane</keyword>
<reference evidence="7 8" key="2">
    <citation type="journal article" date="2016" name="Science">
        <title>A bacterium that degrades and assimilates poly(ethylene terephthalate).</title>
        <authorList>
            <person name="Yoshida S."/>
            <person name="Hiraga K."/>
            <person name="Takehana T."/>
            <person name="Taniguchi I."/>
            <person name="Yamaji H."/>
            <person name="Maeda Y."/>
            <person name="Toyohara K."/>
            <person name="Miyamoto K."/>
            <person name="Kimura Y."/>
            <person name="Oda K."/>
        </authorList>
    </citation>
    <scope>NUCLEOTIDE SEQUENCE [LARGE SCALE GENOMIC DNA]</scope>
    <source>
        <strain evidence="8">NBRC 110686 / TISTR 2288 / 201-F6</strain>
    </source>
</reference>
<evidence type="ECO:0000256" key="1">
    <source>
        <dbReference type="ARBA" id="ARBA00004141"/>
    </source>
</evidence>
<accession>A0A0K8P0L6</accession>
<gene>
    <name evidence="7" type="ORF">ISF6_2006</name>
</gene>
<feature type="transmembrane region" description="Helical" evidence="6">
    <location>
        <begin position="153"/>
        <end position="176"/>
    </location>
</feature>
<evidence type="ECO:0000256" key="6">
    <source>
        <dbReference type="SAM" id="Phobius"/>
    </source>
</evidence>
<sequence>MSDPPSGRRGVDGGRSDAPGASRFAGRLLAAAGLVVALVLAWLLARLLVLLFAAIVLAVALRALADLLQRRFHVGGRWSVAAAVLVVLLGLGLVGAFAGDAIVGQLDALRERMAGLPETLRAWLDGSPAGRRLLDLWRTSSSDELPLAQMLGVAGNTLTALGGLSLMLILAVYLAAAPQLYRDGAVRLLPLPWRGRCGAALDDCAGALRGWLKGQAISMCFVGAATAVALWALGVPLALAVGLLAGLLAFVPFFGAIVGGGLAVMVAFLEDPGKALYVAALSVAIQQVEGNLLMPFVQRWAVSLPPVLGILASVLFGTLLGPIGIFFATPLMVVTMVLVQRLYIEDFLEARAREAPSP</sequence>
<comment type="caution">
    <text evidence="7">The sequence shown here is derived from an EMBL/GenBank/DDBJ whole genome shotgun (WGS) entry which is preliminary data.</text>
</comment>
<dbReference type="GO" id="GO:0016020">
    <property type="term" value="C:membrane"/>
    <property type="evidence" value="ECO:0007669"/>
    <property type="project" value="UniProtKB-SubCell"/>
</dbReference>
<keyword evidence="4 6" id="KW-1133">Transmembrane helix</keyword>
<evidence type="ECO:0008006" key="9">
    <source>
        <dbReference type="Google" id="ProtNLM"/>
    </source>
</evidence>
<evidence type="ECO:0000313" key="7">
    <source>
        <dbReference type="EMBL" id="GAP36166.1"/>
    </source>
</evidence>
<dbReference type="Pfam" id="PF01594">
    <property type="entry name" value="AI-2E_transport"/>
    <property type="match status" value="1"/>
</dbReference>
<keyword evidence="5 6" id="KW-0472">Membrane</keyword>
<feature type="transmembrane region" description="Helical" evidence="6">
    <location>
        <begin position="49"/>
        <end position="68"/>
    </location>
</feature>
<evidence type="ECO:0000256" key="5">
    <source>
        <dbReference type="ARBA" id="ARBA00023136"/>
    </source>
</evidence>
<feature type="transmembrane region" description="Helical" evidence="6">
    <location>
        <begin position="216"/>
        <end position="241"/>
    </location>
</feature>
<dbReference type="InterPro" id="IPR002549">
    <property type="entry name" value="AI-2E-like"/>
</dbReference>
<evidence type="ECO:0000313" key="8">
    <source>
        <dbReference type="Proteomes" id="UP000037660"/>
    </source>
</evidence>
<evidence type="ECO:0000256" key="4">
    <source>
        <dbReference type="ARBA" id="ARBA00022989"/>
    </source>
</evidence>
<keyword evidence="8" id="KW-1185">Reference proteome</keyword>
<feature type="transmembrane region" description="Helical" evidence="6">
    <location>
        <begin position="309"/>
        <end position="339"/>
    </location>
</feature>
<evidence type="ECO:0000256" key="3">
    <source>
        <dbReference type="ARBA" id="ARBA00022692"/>
    </source>
</evidence>